<keyword evidence="3" id="KW-1003">Cell membrane</keyword>
<dbReference type="InterPro" id="IPR009030">
    <property type="entry name" value="Growth_fac_rcpt_cys_sf"/>
</dbReference>
<keyword evidence="13" id="KW-0829">Tyrosine-protein kinase</keyword>
<dbReference type="PROSITE" id="PS50105">
    <property type="entry name" value="SAM_DOMAIN"/>
    <property type="match status" value="1"/>
</dbReference>
<protein>
    <recommendedName>
        <fullName evidence="2">receptor protein-tyrosine kinase</fullName>
        <ecNumber evidence="2">2.7.10.1</ecNumber>
    </recommendedName>
</protein>
<feature type="active site" description="Proton acceptor" evidence="16">
    <location>
        <position position="699"/>
    </location>
</feature>
<dbReference type="GeneID" id="100208387"/>
<keyword evidence="8 17" id="KW-0547">Nucleotide-binding</keyword>
<reference evidence="26" key="4">
    <citation type="submission" date="2025-05" db="UniProtKB">
        <authorList>
            <consortium name="RefSeq"/>
        </authorList>
    </citation>
    <scope>IDENTIFICATION</scope>
</reference>
<reference evidence="26" key="1">
    <citation type="journal article" date="2011" name="J. Biosci.">
        <title>Genome-wide screening reveals the emergence and divergence of RTK homologues in basal Metazoan Hydra magnipapillata.</title>
        <authorList>
            <person name="Reddy P.C."/>
            <person name="Bidaye S.S."/>
            <person name="Ghaskadbi S."/>
        </authorList>
    </citation>
    <scope>NUCLEOTIDE SEQUENCE</scope>
</reference>
<evidence type="ECO:0000256" key="6">
    <source>
        <dbReference type="ARBA" id="ARBA00022692"/>
    </source>
</evidence>
<evidence type="ECO:0000256" key="17">
    <source>
        <dbReference type="PIRSR" id="PIRSR000666-2"/>
    </source>
</evidence>
<dbReference type="Pfam" id="PF14575">
    <property type="entry name" value="EphA2_TM"/>
    <property type="match status" value="1"/>
</dbReference>
<keyword evidence="18" id="KW-1015">Disulfide bond</keyword>
<dbReference type="GO" id="GO:0030425">
    <property type="term" value="C:dendrite"/>
    <property type="evidence" value="ECO:0007669"/>
    <property type="project" value="TreeGrafter"/>
</dbReference>
<evidence type="ECO:0000256" key="7">
    <source>
        <dbReference type="ARBA" id="ARBA00022729"/>
    </source>
</evidence>
<dbReference type="FunFam" id="1.10.510.10:FF:000268">
    <property type="entry name" value="Receptor protein-tyrosine kinase"/>
    <property type="match status" value="1"/>
</dbReference>
<keyword evidence="4" id="KW-0597">Phosphoprotein</keyword>
<keyword evidence="25" id="KW-1185">Reference proteome</keyword>
<dbReference type="SMART" id="SM00454">
    <property type="entry name" value="SAM"/>
    <property type="match status" value="1"/>
</dbReference>
<dbReference type="PANTHER" id="PTHR46877:SF14">
    <property type="entry name" value="RECEPTOR PROTEIN-TYROSINE KINASE"/>
    <property type="match status" value="1"/>
</dbReference>
<dbReference type="Pfam" id="PF07647">
    <property type="entry name" value="SAM_2"/>
    <property type="match status" value="1"/>
</dbReference>
<feature type="disulfide bond" evidence="18">
    <location>
        <begin position="96"/>
        <end position="106"/>
    </location>
</feature>
<dbReference type="CDD" id="cd00055">
    <property type="entry name" value="EGF_Lam"/>
    <property type="match status" value="1"/>
</dbReference>
<feature type="domain" description="Protein kinase" evidence="21">
    <location>
        <begin position="575"/>
        <end position="833"/>
    </location>
</feature>
<dbReference type="Pfam" id="PF00041">
    <property type="entry name" value="fn3"/>
    <property type="match status" value="1"/>
</dbReference>
<dbReference type="InterPro" id="IPR020635">
    <property type="entry name" value="Tyr_kinase_cat_dom"/>
</dbReference>
<feature type="domain" description="SAM" evidence="22">
    <location>
        <begin position="857"/>
        <end position="921"/>
    </location>
</feature>
<dbReference type="PROSITE" id="PS50011">
    <property type="entry name" value="PROTEIN_KINASE_DOM"/>
    <property type="match status" value="1"/>
</dbReference>
<dbReference type="Pfam" id="PF07714">
    <property type="entry name" value="PK_Tyr_Ser-Thr"/>
    <property type="match status" value="1"/>
</dbReference>
<evidence type="ECO:0000313" key="24">
    <source>
        <dbReference type="EMBL" id="AGO06065.1"/>
    </source>
</evidence>
<evidence type="ECO:0000256" key="15">
    <source>
        <dbReference type="ARBA" id="ARBA00023180"/>
    </source>
</evidence>
<dbReference type="PROSITE" id="PS50853">
    <property type="entry name" value="FN3"/>
    <property type="match status" value="1"/>
</dbReference>
<comment type="subcellular location">
    <subcellularLocation>
        <location evidence="1">Cell membrane</location>
        <topology evidence="1">Single-pass type I membrane protein</topology>
    </subcellularLocation>
</comment>
<reference evidence="26" key="3">
    <citation type="journal article" date="2016" name="Biofouling">
        <title>Profiling of adhesive-related genes in the freshwater cnidarian Hydra magnipapillata by transcriptomics and proteomics.</title>
        <authorList>
            <person name="Rodrigues M."/>
            <person name="Ostermann T."/>
            <person name="Kremeser L."/>
            <person name="Lindner H."/>
            <person name="Beisel C."/>
            <person name="Berezikov E."/>
            <person name="Hobmayer B."/>
            <person name="Ladurner P."/>
        </authorList>
    </citation>
    <scope>NUCLEOTIDE SEQUENCE</scope>
</reference>
<dbReference type="Gene3D" id="2.60.40.10">
    <property type="entry name" value="Immunoglobulins"/>
    <property type="match status" value="1"/>
</dbReference>
<evidence type="ECO:0000256" key="9">
    <source>
        <dbReference type="ARBA" id="ARBA00022777"/>
    </source>
</evidence>
<dbReference type="InterPro" id="IPR000719">
    <property type="entry name" value="Prot_kinase_dom"/>
</dbReference>
<dbReference type="SUPFAM" id="SSF47769">
    <property type="entry name" value="SAM/Pointed domain"/>
    <property type="match status" value="1"/>
</dbReference>
<dbReference type="Gene3D" id="2.60.40.1770">
    <property type="entry name" value="ephrin a2 ectodomain"/>
    <property type="match status" value="1"/>
</dbReference>
<feature type="transmembrane region" description="Helical" evidence="20">
    <location>
        <begin position="495"/>
        <end position="518"/>
    </location>
</feature>
<evidence type="ECO:0000259" key="23">
    <source>
        <dbReference type="PROSITE" id="PS50853"/>
    </source>
</evidence>
<dbReference type="SUPFAM" id="SSF57184">
    <property type="entry name" value="Growth factor receptor domain"/>
    <property type="match status" value="1"/>
</dbReference>
<dbReference type="InterPro" id="IPR017441">
    <property type="entry name" value="Protein_kinase_ATP_BS"/>
</dbReference>
<dbReference type="EMBL" id="KC751431">
    <property type="protein sequence ID" value="AGO06065.1"/>
    <property type="molecule type" value="mRNA"/>
</dbReference>
<evidence type="ECO:0000256" key="18">
    <source>
        <dbReference type="PIRSR" id="PIRSR000666-3"/>
    </source>
</evidence>
<dbReference type="PIRSF" id="PIRSF000666">
    <property type="entry name" value="TyrPK_ephrin_receptor"/>
    <property type="match status" value="1"/>
</dbReference>
<evidence type="ECO:0000256" key="12">
    <source>
        <dbReference type="ARBA" id="ARBA00023136"/>
    </source>
</evidence>
<dbReference type="InterPro" id="IPR050449">
    <property type="entry name" value="Ephrin_rcpt_TKs"/>
</dbReference>
<evidence type="ECO:0000256" key="14">
    <source>
        <dbReference type="ARBA" id="ARBA00023170"/>
    </source>
</evidence>
<evidence type="ECO:0000256" key="1">
    <source>
        <dbReference type="ARBA" id="ARBA00004251"/>
    </source>
</evidence>
<dbReference type="GO" id="GO:0005886">
    <property type="term" value="C:plasma membrane"/>
    <property type="evidence" value="ECO:0007669"/>
    <property type="project" value="UniProtKB-SubCell"/>
</dbReference>
<dbReference type="Gene3D" id="2.10.50.10">
    <property type="entry name" value="Tumor Necrosis Factor Receptor, subunit A, domain 2"/>
    <property type="match status" value="1"/>
</dbReference>
<dbReference type="InterPro" id="IPR036116">
    <property type="entry name" value="FN3_sf"/>
</dbReference>
<evidence type="ECO:0000259" key="21">
    <source>
        <dbReference type="PROSITE" id="PS50011"/>
    </source>
</evidence>
<dbReference type="GO" id="GO:0007411">
    <property type="term" value="P:axon guidance"/>
    <property type="evidence" value="ECO:0007669"/>
    <property type="project" value="TreeGrafter"/>
</dbReference>
<evidence type="ECO:0000256" key="13">
    <source>
        <dbReference type="ARBA" id="ARBA00023137"/>
    </source>
</evidence>
<evidence type="ECO:0000313" key="26">
    <source>
        <dbReference type="RefSeq" id="NP_001296582.1"/>
    </source>
</evidence>
<dbReference type="InterPro" id="IPR001245">
    <property type="entry name" value="Ser-Thr/Tyr_kinase_cat_dom"/>
</dbReference>
<evidence type="ECO:0000313" key="25">
    <source>
        <dbReference type="Proteomes" id="UP001652625"/>
    </source>
</evidence>
<accession>R9WXA3</accession>
<dbReference type="InterPro" id="IPR001660">
    <property type="entry name" value="SAM"/>
</dbReference>
<keyword evidence="6 20" id="KW-0812">Transmembrane</keyword>
<evidence type="ECO:0000256" key="2">
    <source>
        <dbReference type="ARBA" id="ARBA00011902"/>
    </source>
</evidence>
<feature type="domain" description="Fibronectin type-III" evidence="23">
    <location>
        <begin position="307"/>
        <end position="398"/>
    </location>
</feature>
<name>R9WXA3_HYDVU</name>
<dbReference type="GO" id="GO:0005524">
    <property type="term" value="F:ATP binding"/>
    <property type="evidence" value="ECO:0007669"/>
    <property type="project" value="UniProtKB-UniRule"/>
</dbReference>
<keyword evidence="10 17" id="KW-0067">ATP-binding</keyword>
<dbReference type="SMART" id="SM00060">
    <property type="entry name" value="FN3"/>
    <property type="match status" value="2"/>
</dbReference>
<dbReference type="CDD" id="cd00063">
    <property type="entry name" value="FN3"/>
    <property type="match status" value="2"/>
</dbReference>
<dbReference type="PROSITE" id="PS00107">
    <property type="entry name" value="PROTEIN_KINASE_ATP"/>
    <property type="match status" value="1"/>
</dbReference>
<dbReference type="SMART" id="SM00219">
    <property type="entry name" value="TyrKc"/>
    <property type="match status" value="1"/>
</dbReference>
<evidence type="ECO:0000256" key="5">
    <source>
        <dbReference type="ARBA" id="ARBA00022679"/>
    </source>
</evidence>
<dbReference type="Proteomes" id="UP001652625">
    <property type="component" value="Chromosome 06"/>
</dbReference>
<evidence type="ECO:0000256" key="19">
    <source>
        <dbReference type="PROSITE-ProRule" id="PRU10141"/>
    </source>
</evidence>
<dbReference type="InterPro" id="IPR003961">
    <property type="entry name" value="FN3_dom"/>
</dbReference>
<evidence type="ECO:0000256" key="8">
    <source>
        <dbReference type="ARBA" id="ARBA00022741"/>
    </source>
</evidence>
<evidence type="ECO:0000256" key="4">
    <source>
        <dbReference type="ARBA" id="ARBA00022553"/>
    </source>
</evidence>
<organism evidence="24">
    <name type="scientific">Hydra vulgaris</name>
    <name type="common">Hydra</name>
    <name type="synonym">Hydra attenuata</name>
    <dbReference type="NCBI Taxonomy" id="6087"/>
    <lineage>
        <taxon>Eukaryota</taxon>
        <taxon>Metazoa</taxon>
        <taxon>Cnidaria</taxon>
        <taxon>Hydrozoa</taxon>
        <taxon>Hydroidolina</taxon>
        <taxon>Anthoathecata</taxon>
        <taxon>Aplanulata</taxon>
        <taxon>Hydridae</taxon>
        <taxon>Hydra</taxon>
    </lineage>
</organism>
<evidence type="ECO:0000256" key="10">
    <source>
        <dbReference type="ARBA" id="ARBA00022840"/>
    </source>
</evidence>
<dbReference type="InterPro" id="IPR002049">
    <property type="entry name" value="LE_dom"/>
</dbReference>
<proteinExistence type="evidence at transcript level"/>
<dbReference type="InterPro" id="IPR011009">
    <property type="entry name" value="Kinase-like_dom_sf"/>
</dbReference>
<evidence type="ECO:0000256" key="11">
    <source>
        <dbReference type="ARBA" id="ARBA00022989"/>
    </source>
</evidence>
<dbReference type="Gene3D" id="1.10.510.10">
    <property type="entry name" value="Transferase(Phosphotransferase) domain 1"/>
    <property type="match status" value="1"/>
</dbReference>
<keyword evidence="14" id="KW-0675">Receptor</keyword>
<gene>
    <name evidence="26" type="primary">LOC100208387</name>
</gene>
<dbReference type="InterPro" id="IPR013783">
    <property type="entry name" value="Ig-like_fold"/>
</dbReference>
<evidence type="ECO:0000256" key="16">
    <source>
        <dbReference type="PIRSR" id="PIRSR000666-1"/>
    </source>
</evidence>
<keyword evidence="7" id="KW-0732">Signal</keyword>
<dbReference type="KEGG" id="hmg:100208387"/>
<dbReference type="InterPro" id="IPR013761">
    <property type="entry name" value="SAM/pointed_sf"/>
</dbReference>
<feature type="binding site" evidence="17 19">
    <location>
        <position position="606"/>
    </location>
    <ligand>
        <name>ATP</name>
        <dbReference type="ChEBI" id="CHEBI:30616"/>
    </ligand>
</feature>
<evidence type="ECO:0000256" key="20">
    <source>
        <dbReference type="SAM" id="Phobius"/>
    </source>
</evidence>
<keyword evidence="5" id="KW-0808">Transferase</keyword>
<dbReference type="InterPro" id="IPR016257">
    <property type="entry name" value="Tyr_kinase_ephrin_rcpt"/>
</dbReference>
<dbReference type="Gene3D" id="3.30.200.20">
    <property type="entry name" value="Phosphorylase Kinase, domain 1"/>
    <property type="match status" value="1"/>
</dbReference>
<dbReference type="SUPFAM" id="SSF49265">
    <property type="entry name" value="Fibronectin type III"/>
    <property type="match status" value="1"/>
</dbReference>
<dbReference type="GO" id="GO:0005005">
    <property type="term" value="F:transmembrane-ephrin receptor activity"/>
    <property type="evidence" value="ECO:0007669"/>
    <property type="project" value="TreeGrafter"/>
</dbReference>
<dbReference type="AlphaFoldDB" id="R9WXA3"/>
<dbReference type="InterPro" id="IPR027936">
    <property type="entry name" value="Eph_TM"/>
</dbReference>
<keyword evidence="12 20" id="KW-0472">Membrane</keyword>
<keyword evidence="15" id="KW-0325">Glycoprotein</keyword>
<dbReference type="RefSeq" id="NP_001296582.1">
    <property type="nucleotide sequence ID" value="NM_001309653.1"/>
</dbReference>
<dbReference type="SUPFAM" id="SSF56112">
    <property type="entry name" value="Protein kinase-like (PK-like)"/>
    <property type="match status" value="1"/>
</dbReference>
<reference evidence="24" key="2">
    <citation type="submission" date="2013-03" db="EMBL/GenBank/DDBJ databases">
        <title>Eph-receptors and ephrin ligands in Hydra vulgaris.</title>
        <authorList>
            <person name="Tischer S."/>
            <person name="Reineck M."/>
            <person name="Boettger A."/>
        </authorList>
    </citation>
    <scope>NUCLEOTIDE SEQUENCE</scope>
</reference>
<evidence type="ECO:0000259" key="22">
    <source>
        <dbReference type="PROSITE" id="PS50105"/>
    </source>
</evidence>
<dbReference type="Gene3D" id="1.10.150.50">
    <property type="entry name" value="Transcription Factor, Ets-1"/>
    <property type="match status" value="1"/>
</dbReference>
<keyword evidence="11 20" id="KW-1133">Transmembrane helix</keyword>
<dbReference type="OrthoDB" id="4062651at2759"/>
<dbReference type="InterPro" id="IPR008266">
    <property type="entry name" value="Tyr_kinase_AS"/>
</dbReference>
<dbReference type="EC" id="2.7.10.1" evidence="2"/>
<keyword evidence="9" id="KW-0418">Kinase</keyword>
<evidence type="ECO:0000256" key="3">
    <source>
        <dbReference type="ARBA" id="ARBA00022475"/>
    </source>
</evidence>
<dbReference type="PRINTS" id="PR00109">
    <property type="entry name" value="TYRKINASE"/>
</dbReference>
<sequence length="934" mass="106232">MLINMVFSFCCVTNYNGEIVYLINDYSDSKLPSKWINIPKYLKYNCVDKWNLDYFEYCFVGNSLYPENYCVLESSIQNLSNVSNVFINITIKTKTCQYRKIKELNCSNFLNLSISNGENEIMQVSLPGITVPVEYQDQYWLSNDLIVSDVINKSTIQLKFISHNYCGVLLNVSVFYYKCPNKTIQLVNFPNSPAPSLNNSPFKIKGVCSKNAVTYGTINPYMNCYSNGSYILFGECWCKEGYEKKDLDCEACKDGYFKNKVGNNICEKCSLNSKSVLGTSCICNEGFYRFQGNENNSAAICYKAPSRVQNVTVHNITVQSATLSWMIPTDHFVDYFYINCTNCPSQNFTLRHTLQTCIFIDGLDSYTKYNVVIESRNNVSALIGKVISTYVQFKTKIKAPGSVQDVVTNVNSDRSVTIIWKSPHWKGDKKLKYKVKYNGNEFIISETHYTISSSSTDKSFTVEIAGYFIDDDGNQLNGFVYKKLIFLKGQSKLSAVFGTVGGVIGLIAIVMVVVLIVWRKKHPLYLQAVRMEDGTVRIEGNHFLNRGRLYIDPNTYDCVDDAVQEFANELDNKNLEVGNFLGGGEFADVYKGTLLKNEKRIDVAIKMLKHGASKHDRDDFLGEAAILGQFTDYNVILLQGVVFKEKPNLIVLEFMANGSLDKFLQKNDMQFSILQLLGMARGVASGMKCLSEMGFIHRDLAARNILVDESFCCKVADFGMSRKINVDDTYDTKGGKIPVRWTAPESIQFKKFTSASDMWSYGVLLWEIMSYGERPYWDWGNYEVVERVNTGYRLPPPMGCPKVVHNLMLECWNKDRSMRPRFSGVVSMLESWIRAPNLLSEKALSAVQKNDEKLDYTILQSITKWLEAIGMEKYANNFLEKGFATPRQILNVSFEDLLKLEIEPIGHRKKIYKAIQNTKVQIEAVKVNKYALVN</sequence>
<dbReference type="PANTHER" id="PTHR46877">
    <property type="entry name" value="EPH RECEPTOR A5"/>
    <property type="match status" value="1"/>
</dbReference>
<dbReference type="PROSITE" id="PS00109">
    <property type="entry name" value="PROTEIN_KINASE_TYR"/>
    <property type="match status" value="1"/>
</dbReference>